<dbReference type="Gene3D" id="3.40.50.150">
    <property type="entry name" value="Vaccinia Virus protein VP39"/>
    <property type="match status" value="1"/>
</dbReference>
<evidence type="ECO:0000313" key="1">
    <source>
        <dbReference type="EMBL" id="MCL6282764.1"/>
    </source>
</evidence>
<dbReference type="PANTHER" id="PTHR40036:SF1">
    <property type="entry name" value="MACROCIN O-METHYLTRANSFERASE"/>
    <property type="match status" value="1"/>
</dbReference>
<dbReference type="PANTHER" id="PTHR40036">
    <property type="entry name" value="MACROCIN O-METHYLTRANSFERASE"/>
    <property type="match status" value="1"/>
</dbReference>
<comment type="caution">
    <text evidence="1">The sequence shown here is derived from an EMBL/GenBank/DDBJ whole genome shotgun (WGS) entry which is preliminary data.</text>
</comment>
<evidence type="ECO:0000313" key="2">
    <source>
        <dbReference type="Proteomes" id="UP001203880"/>
    </source>
</evidence>
<dbReference type="RefSeq" id="WP_249707191.1">
    <property type="nucleotide sequence ID" value="NZ_JAMFMB010000004.1"/>
</dbReference>
<proteinExistence type="predicted"/>
<accession>A0ABT0PYT1</accession>
<sequence>MESGLSKNPIDHLHHRAASRSAEFIEEQGATSMIFPRKQRLWPWLATQIPDTGLMMECGVWKGRSINAMARFHSNRTLYGFDSFEGLSESWVGVDLGEGAFDLKGQLPEVETNVVLTKGWVEDTLPPFFEKEQGEIAYLHVDTDTYSPARTILGLAKSRFVKGTIVLFDELIGYPFWEAGEYKALTEELDRDQYEYIAFSQMQAAIRILG</sequence>
<dbReference type="EMBL" id="JAMFMB010000004">
    <property type="protein sequence ID" value="MCL6282764.1"/>
    <property type="molecule type" value="Genomic_DNA"/>
</dbReference>
<gene>
    <name evidence="1" type="ORF">M3P21_04400</name>
</gene>
<keyword evidence="1" id="KW-0489">Methyltransferase</keyword>
<dbReference type="SUPFAM" id="SSF53335">
    <property type="entry name" value="S-adenosyl-L-methionine-dependent methyltransferases"/>
    <property type="match status" value="1"/>
</dbReference>
<dbReference type="GO" id="GO:0032259">
    <property type="term" value="P:methylation"/>
    <property type="evidence" value="ECO:0007669"/>
    <property type="project" value="UniProtKB-KW"/>
</dbReference>
<reference evidence="1" key="1">
    <citation type="submission" date="2022-05" db="EMBL/GenBank/DDBJ databases">
        <authorList>
            <person name="Park J.-S."/>
        </authorList>
    </citation>
    <scope>NUCLEOTIDE SEQUENCE</scope>
    <source>
        <strain evidence="1">2012CJ41-6</strain>
    </source>
</reference>
<dbReference type="GO" id="GO:0008168">
    <property type="term" value="F:methyltransferase activity"/>
    <property type="evidence" value="ECO:0007669"/>
    <property type="project" value="UniProtKB-KW"/>
</dbReference>
<protein>
    <submittedName>
        <fullName evidence="1">Class I SAM-dependent methyltransferase</fullName>
    </submittedName>
</protein>
<dbReference type="InterPro" id="IPR029063">
    <property type="entry name" value="SAM-dependent_MTases_sf"/>
</dbReference>
<dbReference type="InterPro" id="IPR008884">
    <property type="entry name" value="TylF_MeTrfase"/>
</dbReference>
<keyword evidence="2" id="KW-1185">Reference proteome</keyword>
<name>A0ABT0PYT1_9RHOB</name>
<dbReference type="Pfam" id="PF13578">
    <property type="entry name" value="Methyltransf_24"/>
    <property type="match status" value="1"/>
</dbReference>
<organism evidence="1 2">
    <name type="scientific">Ruegeria spongiae</name>
    <dbReference type="NCBI Taxonomy" id="2942209"/>
    <lineage>
        <taxon>Bacteria</taxon>
        <taxon>Pseudomonadati</taxon>
        <taxon>Pseudomonadota</taxon>
        <taxon>Alphaproteobacteria</taxon>
        <taxon>Rhodobacterales</taxon>
        <taxon>Roseobacteraceae</taxon>
        <taxon>Ruegeria</taxon>
    </lineage>
</organism>
<keyword evidence="1" id="KW-0808">Transferase</keyword>
<dbReference type="Proteomes" id="UP001203880">
    <property type="component" value="Unassembled WGS sequence"/>
</dbReference>